<accession>A0A2H0X703</accession>
<evidence type="ECO:0000313" key="3">
    <source>
        <dbReference type="Proteomes" id="UP000231414"/>
    </source>
</evidence>
<sequence length="299" mass="32508">MPTGVKKPSVKEERLAVLIRTLMAAEANIQLAKKMIKDIYGSKGALLVSSMSKTVPLNVDIKDVPGVEGVFKGKFMEGADGKKYQVPENYASKSELVYGDRLKVIEREEGNWFKQVTKVDRKEITGILAKSGEDGWKLVVEDSSYDLLPAAVSFYKCQEGQEVYGLIPANVSGATFATFKGLVKDTPIIKEPDEKAPVKNEPIKEPDQKTPIKNVEVPPEKSAKKTEPAVAKKEDAKTKAEPLVVKDKPSKKSDSASAREAAAPIVEVAPTVAAPLSAAPDDEKAVFNKKSLPDDDELR</sequence>
<dbReference type="EMBL" id="PEYW01000034">
    <property type="protein sequence ID" value="PIS20710.1"/>
    <property type="molecule type" value="Genomic_DNA"/>
</dbReference>
<reference evidence="3" key="1">
    <citation type="submission" date="2017-09" db="EMBL/GenBank/DDBJ databases">
        <title>Depth-based differentiation of microbial function through sediment-hosted aquifers and enrichment of novel symbionts in the deep terrestrial subsurface.</title>
        <authorList>
            <person name="Probst A.J."/>
            <person name="Ladd B."/>
            <person name="Jarett J.K."/>
            <person name="Geller-Mcgrath D.E."/>
            <person name="Sieber C.M.K."/>
            <person name="Emerson J.B."/>
            <person name="Anantharaman K."/>
            <person name="Thomas B.C."/>
            <person name="Malmstrom R."/>
            <person name="Stieglmeier M."/>
            <person name="Klingl A."/>
            <person name="Woyke T."/>
            <person name="Ryan C.M."/>
            <person name="Banfield J.F."/>
        </authorList>
    </citation>
    <scope>NUCLEOTIDE SEQUENCE [LARGE SCALE GENOMIC DNA]</scope>
</reference>
<dbReference type="Proteomes" id="UP000231414">
    <property type="component" value="Unassembled WGS sequence"/>
</dbReference>
<dbReference type="AlphaFoldDB" id="A0A2H0X703"/>
<protein>
    <recommendedName>
        <fullName evidence="4">50S ribosomal protein L7/L12</fullName>
    </recommendedName>
</protein>
<evidence type="ECO:0008006" key="4">
    <source>
        <dbReference type="Google" id="ProtNLM"/>
    </source>
</evidence>
<evidence type="ECO:0000313" key="2">
    <source>
        <dbReference type="EMBL" id="PIS20710.1"/>
    </source>
</evidence>
<evidence type="ECO:0000256" key="1">
    <source>
        <dbReference type="SAM" id="MobiDB-lite"/>
    </source>
</evidence>
<name>A0A2H0X703_UNCKA</name>
<proteinExistence type="predicted"/>
<comment type="caution">
    <text evidence="2">The sequence shown here is derived from an EMBL/GenBank/DDBJ whole genome shotgun (WGS) entry which is preliminary data.</text>
</comment>
<feature type="region of interest" description="Disordered" evidence="1">
    <location>
        <begin position="191"/>
        <end position="299"/>
    </location>
</feature>
<feature type="compositionally biased region" description="Basic and acidic residues" evidence="1">
    <location>
        <begin position="191"/>
        <end position="210"/>
    </location>
</feature>
<organism evidence="2 3">
    <name type="scientific">candidate division WWE3 bacterium CG08_land_8_20_14_0_20_43_13</name>
    <dbReference type="NCBI Taxonomy" id="1975087"/>
    <lineage>
        <taxon>Bacteria</taxon>
        <taxon>Katanobacteria</taxon>
    </lineage>
</organism>
<feature type="compositionally biased region" description="Basic and acidic residues" evidence="1">
    <location>
        <begin position="218"/>
        <end position="254"/>
    </location>
</feature>
<gene>
    <name evidence="2" type="ORF">COT52_02330</name>
</gene>